<name>A0AAD8YB40_9STRA</name>
<evidence type="ECO:0000313" key="2">
    <source>
        <dbReference type="EMBL" id="KAK1743184.1"/>
    </source>
</evidence>
<protein>
    <submittedName>
        <fullName evidence="2">Uncharacterized protein</fullName>
    </submittedName>
</protein>
<keyword evidence="3" id="KW-1185">Reference proteome</keyword>
<dbReference type="EMBL" id="JATAAI010000009">
    <property type="protein sequence ID" value="KAK1743184.1"/>
    <property type="molecule type" value="Genomic_DNA"/>
</dbReference>
<reference evidence="2" key="1">
    <citation type="submission" date="2023-06" db="EMBL/GenBank/DDBJ databases">
        <title>Survivors Of The Sea: Transcriptome response of Skeletonema marinoi to long-term dormancy.</title>
        <authorList>
            <person name="Pinder M.I.M."/>
            <person name="Kourtchenko O."/>
            <person name="Robertson E.K."/>
            <person name="Larsson T."/>
            <person name="Maumus F."/>
            <person name="Osuna-Cruz C.M."/>
            <person name="Vancaester E."/>
            <person name="Stenow R."/>
            <person name="Vandepoele K."/>
            <person name="Ploug H."/>
            <person name="Bruchert V."/>
            <person name="Godhe A."/>
            <person name="Topel M."/>
        </authorList>
    </citation>
    <scope>NUCLEOTIDE SEQUENCE</scope>
    <source>
        <strain evidence="2">R05AC</strain>
    </source>
</reference>
<comment type="caution">
    <text evidence="2">The sequence shown here is derived from an EMBL/GenBank/DDBJ whole genome shotgun (WGS) entry which is preliminary data.</text>
</comment>
<evidence type="ECO:0000256" key="1">
    <source>
        <dbReference type="SAM" id="MobiDB-lite"/>
    </source>
</evidence>
<feature type="compositionally biased region" description="Low complexity" evidence="1">
    <location>
        <begin position="160"/>
        <end position="178"/>
    </location>
</feature>
<sequence>MTGGGTAHSDVYCITMAPSSPSSNHAAVLSANESSQARHLANSVASWYLATLDPYAPHSQNVELRLRHPVHVVTRCILYGNIGGIEAGGTEELEALFNDDDAEIKDGGPETLTRRSAARMEAFLASCADALRADDDPHHDEARELADEDGKDTIIKKTIPRPSATPTRATSTASSSKTPKIHRQIEHGELLLRLDLYCRTLRRIRSIADYSNGTKQLQECIIQCEPKKSIRSRARLIIQTFLGNVDCVRDVHKTLMSLILKATLEVLAVEIWCEELSTTVDRLASEYEHKVSFGSLAFLSSPDSSVETHLAPLLTKYFEYLQMNWESLVSKCEIERMLRAVLDRDLRFFFKNAVFHSVGHILDVCRDERGFLDNIALPPPWKEGVFGNASGGDSNKDMDAAINSYCSDAALVSQALRDLRREVITVNGQILSPAHDVPELAEYLGQILNSSQMKKSLGETKGSILRNSRRRLKKRVSNYTSDFGLESESDFFSGGESDSSVASKVDVGLVDVLARRLLIAASRTGAGGDAYFVVRDLFGGDEVEVVPHHSSGRVNQGTIEIIVKMTSAIIKSHAKFDIFAKPCGDSDPLIQFHTTTTETLTLQQSVDGSTVLLKEKKTKMTGWKTLAIRPAYYEKITA</sequence>
<accession>A0AAD8YB40</accession>
<feature type="region of interest" description="Disordered" evidence="1">
    <location>
        <begin position="144"/>
        <end position="180"/>
    </location>
</feature>
<dbReference type="Proteomes" id="UP001224775">
    <property type="component" value="Unassembled WGS sequence"/>
</dbReference>
<organism evidence="2 3">
    <name type="scientific">Skeletonema marinoi</name>
    <dbReference type="NCBI Taxonomy" id="267567"/>
    <lineage>
        <taxon>Eukaryota</taxon>
        <taxon>Sar</taxon>
        <taxon>Stramenopiles</taxon>
        <taxon>Ochrophyta</taxon>
        <taxon>Bacillariophyta</taxon>
        <taxon>Coscinodiscophyceae</taxon>
        <taxon>Thalassiosirophycidae</taxon>
        <taxon>Thalassiosirales</taxon>
        <taxon>Skeletonemataceae</taxon>
        <taxon>Skeletonema</taxon>
        <taxon>Skeletonema marinoi-dohrnii complex</taxon>
    </lineage>
</organism>
<gene>
    <name evidence="2" type="ORF">QTG54_005805</name>
</gene>
<dbReference type="AlphaFoldDB" id="A0AAD8YB40"/>
<evidence type="ECO:0000313" key="3">
    <source>
        <dbReference type="Proteomes" id="UP001224775"/>
    </source>
</evidence>
<proteinExistence type="predicted"/>